<keyword evidence="1" id="KW-0175">Coiled coil</keyword>
<dbReference type="RefSeq" id="XP_007317378.1">
    <property type="nucleotide sequence ID" value="XM_007317316.1"/>
</dbReference>
<feature type="region of interest" description="Disordered" evidence="2">
    <location>
        <begin position="1"/>
        <end position="75"/>
    </location>
</feature>
<evidence type="ECO:0000256" key="2">
    <source>
        <dbReference type="SAM" id="MobiDB-lite"/>
    </source>
</evidence>
<dbReference type="AlphaFoldDB" id="F8NUU0"/>
<accession>F8NUU0</accession>
<evidence type="ECO:0000313" key="3">
    <source>
        <dbReference type="EMBL" id="EGO25256.1"/>
    </source>
</evidence>
<name>F8NUU0_SERL9</name>
<proteinExistence type="predicted"/>
<feature type="compositionally biased region" description="Polar residues" evidence="2">
    <location>
        <begin position="59"/>
        <end position="75"/>
    </location>
</feature>
<organism>
    <name type="scientific">Serpula lacrymans var. lacrymans (strain S7.9)</name>
    <name type="common">Dry rot fungus</name>
    <dbReference type="NCBI Taxonomy" id="578457"/>
    <lineage>
        <taxon>Eukaryota</taxon>
        <taxon>Fungi</taxon>
        <taxon>Dikarya</taxon>
        <taxon>Basidiomycota</taxon>
        <taxon>Agaricomycotina</taxon>
        <taxon>Agaricomycetes</taxon>
        <taxon>Agaricomycetidae</taxon>
        <taxon>Boletales</taxon>
        <taxon>Coniophorineae</taxon>
        <taxon>Serpulaceae</taxon>
        <taxon>Serpula</taxon>
    </lineage>
</organism>
<dbReference type="HOGENOM" id="CLU_1526080_0_0_1"/>
<feature type="coiled-coil region" evidence="1">
    <location>
        <begin position="111"/>
        <end position="159"/>
    </location>
</feature>
<evidence type="ECO:0000256" key="1">
    <source>
        <dbReference type="SAM" id="Coils"/>
    </source>
</evidence>
<feature type="compositionally biased region" description="Polar residues" evidence="2">
    <location>
        <begin position="36"/>
        <end position="48"/>
    </location>
</feature>
<dbReference type="GeneID" id="18818850"/>
<dbReference type="EMBL" id="GL945433">
    <property type="protein sequence ID" value="EGO25256.1"/>
    <property type="molecule type" value="Genomic_DNA"/>
</dbReference>
<protein>
    <submittedName>
        <fullName evidence="3">Uncharacterized protein</fullName>
    </submittedName>
</protein>
<gene>
    <name evidence="3" type="ORF">SERLADRAFT_465131</name>
</gene>
<sequence>MLLTPPMSSQRQGGNSAQARFSSSEPITRHTGNGLGSSQSMANKNADNTFRDRSDALRPSSQSQDTNAPGNTDLTQDTLIASIKALIPRAETMERLLRANHRSEQVKLKTIANQQGEIKQLQKKIDLQSQEITRLKVLLEAKDQQIAKSYDEKEKLRDTIRIREEAIGALNARRAL</sequence>
<dbReference type="KEGG" id="sla:SERLADRAFT_465131"/>
<reference evidence="3" key="1">
    <citation type="submission" date="2011-04" db="EMBL/GenBank/DDBJ databases">
        <title>Evolution of plant cell wall degrading machinery underlies the functional diversity of forest fungi.</title>
        <authorList>
            <consortium name="US DOE Joint Genome Institute (JGI-PGF)"/>
            <person name="Eastwood D.C."/>
            <person name="Floudas D."/>
            <person name="Binder M."/>
            <person name="Majcherczyk A."/>
            <person name="Schneider P."/>
            <person name="Aerts A."/>
            <person name="Asiegbu F.O."/>
            <person name="Baker S.E."/>
            <person name="Barry K."/>
            <person name="Bendiksby M."/>
            <person name="Blumentritt M."/>
            <person name="Coutinho P.M."/>
            <person name="Cullen D."/>
            <person name="Cullen D."/>
            <person name="Gathman A."/>
            <person name="Goodell B."/>
            <person name="Henrissat B."/>
            <person name="Ihrmark K."/>
            <person name="Kauserud H."/>
            <person name="Kohler A."/>
            <person name="LaButti K."/>
            <person name="Lapidus A."/>
            <person name="Lavin J.L."/>
            <person name="Lee Y.-H."/>
            <person name="Lindquist E."/>
            <person name="Lilly W."/>
            <person name="Lucas S."/>
            <person name="Morin E."/>
            <person name="Murat C."/>
            <person name="Oguiza J.A."/>
            <person name="Park J."/>
            <person name="Pisabarro A.G."/>
            <person name="Riley R."/>
            <person name="Rosling A."/>
            <person name="Salamov A."/>
            <person name="Schmidt O."/>
            <person name="Schmutz J."/>
            <person name="Skrede I."/>
            <person name="Stenlid J."/>
            <person name="Wiebenga A."/>
            <person name="Xie X."/>
            <person name="Kues U."/>
            <person name="Hibbett D.S."/>
            <person name="Hoffmeister D."/>
            <person name="Hogberg N."/>
            <person name="Martin F."/>
            <person name="Grigoriev I.V."/>
            <person name="Watkinson S.C."/>
        </authorList>
    </citation>
    <scope>NUCLEOTIDE SEQUENCE</scope>
    <source>
        <strain evidence="3">S7.9</strain>
    </source>
</reference>
<dbReference type="Proteomes" id="UP000008064">
    <property type="component" value="Unassembled WGS sequence"/>
</dbReference>
<feature type="compositionally biased region" description="Polar residues" evidence="2">
    <location>
        <begin position="1"/>
        <end position="26"/>
    </location>
</feature>